<dbReference type="Proteomes" id="UP000499080">
    <property type="component" value="Unassembled WGS sequence"/>
</dbReference>
<keyword evidence="2" id="KW-1185">Reference proteome</keyword>
<evidence type="ECO:0000313" key="1">
    <source>
        <dbReference type="EMBL" id="GBM05507.1"/>
    </source>
</evidence>
<sequence length="118" mass="13373">MERYGYLIADSDGGVVHHTHPVLYTDLAICVKQGINQKVEKDKEIVYFKILRNSDVVKYLHDGVKDREYSFANLQQASPLEPYCVNYGASKINNDLFLCILDAKSTDLSIVDCTKTKI</sequence>
<reference evidence="1 2" key="1">
    <citation type="journal article" date="2019" name="Sci. Rep.">
        <title>Orb-weaving spider Araneus ventricosus genome elucidates the spidroin gene catalogue.</title>
        <authorList>
            <person name="Kono N."/>
            <person name="Nakamura H."/>
            <person name="Ohtoshi R."/>
            <person name="Moran D.A.P."/>
            <person name="Shinohara A."/>
            <person name="Yoshida Y."/>
            <person name="Fujiwara M."/>
            <person name="Mori M."/>
            <person name="Tomita M."/>
            <person name="Arakawa K."/>
        </authorList>
    </citation>
    <scope>NUCLEOTIDE SEQUENCE [LARGE SCALE GENOMIC DNA]</scope>
</reference>
<protein>
    <submittedName>
        <fullName evidence="1">Uncharacterized protein</fullName>
    </submittedName>
</protein>
<comment type="caution">
    <text evidence="1">The sequence shown here is derived from an EMBL/GenBank/DDBJ whole genome shotgun (WGS) entry which is preliminary data.</text>
</comment>
<evidence type="ECO:0000313" key="2">
    <source>
        <dbReference type="Proteomes" id="UP000499080"/>
    </source>
</evidence>
<accession>A0A4Y2CP38</accession>
<gene>
    <name evidence="1" type="ORF">AVEN_94789_1</name>
</gene>
<proteinExistence type="predicted"/>
<dbReference type="EMBL" id="BGPR01000215">
    <property type="protein sequence ID" value="GBM05507.1"/>
    <property type="molecule type" value="Genomic_DNA"/>
</dbReference>
<name>A0A4Y2CP38_ARAVE</name>
<dbReference type="AlphaFoldDB" id="A0A4Y2CP38"/>
<organism evidence="1 2">
    <name type="scientific">Araneus ventricosus</name>
    <name type="common">Orbweaver spider</name>
    <name type="synonym">Epeira ventricosa</name>
    <dbReference type="NCBI Taxonomy" id="182803"/>
    <lineage>
        <taxon>Eukaryota</taxon>
        <taxon>Metazoa</taxon>
        <taxon>Ecdysozoa</taxon>
        <taxon>Arthropoda</taxon>
        <taxon>Chelicerata</taxon>
        <taxon>Arachnida</taxon>
        <taxon>Araneae</taxon>
        <taxon>Araneomorphae</taxon>
        <taxon>Entelegynae</taxon>
        <taxon>Araneoidea</taxon>
        <taxon>Araneidae</taxon>
        <taxon>Araneus</taxon>
    </lineage>
</organism>